<comment type="caution">
    <text evidence="2">The sequence shown here is derived from an EMBL/GenBank/DDBJ whole genome shotgun (WGS) entry which is preliminary data.</text>
</comment>
<accession>A0A3S4ZW66</accession>
<feature type="region of interest" description="Disordered" evidence="1">
    <location>
        <begin position="88"/>
        <end position="108"/>
    </location>
</feature>
<evidence type="ECO:0000256" key="1">
    <source>
        <dbReference type="SAM" id="MobiDB-lite"/>
    </source>
</evidence>
<sequence>MYTSLYRLKMANEEELGEIDLLKPDNSSNRLNSRATQLFSPLTILHTYQPQWTTSNSIPCPSPTLGGRTPFFDIYDIPIPGPHRCNRAGSLRLTKPGGSASQPWPRGQNTRLVDSELGGFDGALNPGSLHHRRLYGS</sequence>
<organism evidence="2 3">
    <name type="scientific">Protopolystoma xenopodis</name>
    <dbReference type="NCBI Taxonomy" id="117903"/>
    <lineage>
        <taxon>Eukaryota</taxon>
        <taxon>Metazoa</taxon>
        <taxon>Spiralia</taxon>
        <taxon>Lophotrochozoa</taxon>
        <taxon>Platyhelminthes</taxon>
        <taxon>Monogenea</taxon>
        <taxon>Polyopisthocotylea</taxon>
        <taxon>Polystomatidea</taxon>
        <taxon>Polystomatidae</taxon>
        <taxon>Protopolystoma</taxon>
    </lineage>
</organism>
<proteinExistence type="predicted"/>
<dbReference type="EMBL" id="CAAALY010004364">
    <property type="protein sequence ID" value="VEL08612.1"/>
    <property type="molecule type" value="Genomic_DNA"/>
</dbReference>
<dbReference type="AlphaFoldDB" id="A0A3S4ZW66"/>
<reference evidence="2" key="1">
    <citation type="submission" date="2018-11" db="EMBL/GenBank/DDBJ databases">
        <authorList>
            <consortium name="Pathogen Informatics"/>
        </authorList>
    </citation>
    <scope>NUCLEOTIDE SEQUENCE</scope>
</reference>
<feature type="compositionally biased region" description="Polar residues" evidence="1">
    <location>
        <begin position="99"/>
        <end position="108"/>
    </location>
</feature>
<evidence type="ECO:0000313" key="3">
    <source>
        <dbReference type="Proteomes" id="UP000784294"/>
    </source>
</evidence>
<dbReference type="Proteomes" id="UP000784294">
    <property type="component" value="Unassembled WGS sequence"/>
</dbReference>
<evidence type="ECO:0000313" key="2">
    <source>
        <dbReference type="EMBL" id="VEL08612.1"/>
    </source>
</evidence>
<protein>
    <submittedName>
        <fullName evidence="2">Uncharacterized protein</fullName>
    </submittedName>
</protein>
<gene>
    <name evidence="2" type="ORF">PXEA_LOCUS2052</name>
</gene>
<name>A0A3S4ZW66_9PLAT</name>
<keyword evidence="3" id="KW-1185">Reference proteome</keyword>